<keyword evidence="8" id="KW-1185">Reference proteome</keyword>
<name>A0A9P0AG08_BEMTA</name>
<dbReference type="PANTHER" id="PTHR21013:SF10">
    <property type="entry name" value="ATP SYNTHASE MITOCHONDRIAL F1 COMPLEX ASSEMBLY FACTOR 2"/>
    <property type="match status" value="1"/>
</dbReference>
<dbReference type="KEGG" id="btab:109035836"/>
<comment type="subcellular location">
    <subcellularLocation>
        <location evidence="1">Mitochondrion</location>
    </subcellularLocation>
</comment>
<organism evidence="6 8">
    <name type="scientific">Bemisia tabaci</name>
    <name type="common">Sweetpotato whitefly</name>
    <name type="synonym">Aleurodes tabaci</name>
    <dbReference type="NCBI Taxonomy" id="7038"/>
    <lineage>
        <taxon>Eukaryota</taxon>
        <taxon>Metazoa</taxon>
        <taxon>Ecdysozoa</taxon>
        <taxon>Arthropoda</taxon>
        <taxon>Hexapoda</taxon>
        <taxon>Insecta</taxon>
        <taxon>Pterygota</taxon>
        <taxon>Neoptera</taxon>
        <taxon>Paraneoptera</taxon>
        <taxon>Hemiptera</taxon>
        <taxon>Sternorrhyncha</taxon>
        <taxon>Aleyrodoidea</taxon>
        <taxon>Aleyrodidae</taxon>
        <taxon>Aleyrodinae</taxon>
        <taxon>Bemisia</taxon>
    </lineage>
</organism>
<evidence type="ECO:0000313" key="7">
    <source>
        <dbReference type="EMBL" id="CAH0393843.1"/>
    </source>
</evidence>
<keyword evidence="3" id="KW-0809">Transit peptide</keyword>
<dbReference type="EMBL" id="OU963868">
    <property type="protein sequence ID" value="CAH0393843.1"/>
    <property type="molecule type" value="Genomic_DNA"/>
</dbReference>
<dbReference type="InterPro" id="IPR023335">
    <property type="entry name" value="ATP12_ortho_dom_sf"/>
</dbReference>
<dbReference type="AlphaFoldDB" id="A0A9P0AG08"/>
<dbReference type="Pfam" id="PF07542">
    <property type="entry name" value="ATP12"/>
    <property type="match status" value="1"/>
</dbReference>
<dbReference type="Gene3D" id="1.10.3580.10">
    <property type="entry name" value="ATP12 ATPase"/>
    <property type="match status" value="1"/>
</dbReference>
<sequence length="289" mass="32687">MLRQSLGVCRTLVSVGAKNELRSCGHGSVSTKILFQKRFYAAPPKRFYKKTGVLYNDGSYEITLDNRKLKTPAGTLFKVSNEALALAVATEWDAQKKVINQSSMHLTALCSTCIDNPNHVTKEDLIQKIISFLSTDTILFHSSEDDELYKFQQSEWQPVVDKFNEKFSVNLAPSRHLGMPQVSDQDRNTVQKYLASHNFWAIIGFSFAVESLKSVILTLTCKERFISVEKAVLLSRLEEEFQTGHWGRVEWAHDVSQLDLQARVAAAIMFVYLNSVEETVKMKKSAPIT</sequence>
<evidence type="ECO:0008006" key="9">
    <source>
        <dbReference type="Google" id="ProtNLM"/>
    </source>
</evidence>
<proteinExistence type="inferred from homology"/>
<dbReference type="Proteomes" id="UP001152759">
    <property type="component" value="Chromosome 7"/>
</dbReference>
<evidence type="ECO:0000256" key="3">
    <source>
        <dbReference type="ARBA" id="ARBA00022946"/>
    </source>
</evidence>
<dbReference type="PANTHER" id="PTHR21013">
    <property type="entry name" value="ATP SYNTHASE MITOCHONDRIAL F1 COMPLEX ASSEMBLY FACTOR 2/ATP12 PROTEIN, MITOCHONDRIAL PRECURSOR"/>
    <property type="match status" value="1"/>
</dbReference>
<dbReference type="SUPFAM" id="SSF160909">
    <property type="entry name" value="ATP12-like"/>
    <property type="match status" value="1"/>
</dbReference>
<gene>
    <name evidence="6" type="ORF">BEMITA_LOCUS12134</name>
    <name evidence="7" type="ORF">BEMITA_LOCUS12201</name>
</gene>
<dbReference type="GO" id="GO:0005739">
    <property type="term" value="C:mitochondrion"/>
    <property type="evidence" value="ECO:0007669"/>
    <property type="project" value="UniProtKB-SubCell"/>
</dbReference>
<accession>A0A9P0AG08</accession>
<dbReference type="EMBL" id="OU963868">
    <property type="protein sequence ID" value="CAH0393772.1"/>
    <property type="molecule type" value="Genomic_DNA"/>
</dbReference>
<evidence type="ECO:0000256" key="4">
    <source>
        <dbReference type="ARBA" id="ARBA00023128"/>
    </source>
</evidence>
<evidence type="ECO:0000256" key="1">
    <source>
        <dbReference type="ARBA" id="ARBA00004173"/>
    </source>
</evidence>
<dbReference type="GO" id="GO:0033615">
    <property type="term" value="P:mitochondrial proton-transporting ATP synthase complex assembly"/>
    <property type="evidence" value="ECO:0007669"/>
    <property type="project" value="TreeGrafter"/>
</dbReference>
<evidence type="ECO:0000313" key="8">
    <source>
        <dbReference type="Proteomes" id="UP001152759"/>
    </source>
</evidence>
<comment type="similarity">
    <text evidence="2">Belongs to the ATP12 family.</text>
</comment>
<protein>
    <recommendedName>
        <fullName evidence="9">ATP synthase mitochondrial F1 complex assembly factor 2</fullName>
    </recommendedName>
</protein>
<dbReference type="Gene3D" id="3.30.2180.10">
    <property type="entry name" value="ATP12-like"/>
    <property type="match status" value="1"/>
</dbReference>
<keyword evidence="5" id="KW-0143">Chaperone</keyword>
<evidence type="ECO:0000256" key="5">
    <source>
        <dbReference type="ARBA" id="ARBA00023186"/>
    </source>
</evidence>
<evidence type="ECO:0000256" key="2">
    <source>
        <dbReference type="ARBA" id="ARBA00008231"/>
    </source>
</evidence>
<evidence type="ECO:0000313" key="6">
    <source>
        <dbReference type="EMBL" id="CAH0393772.1"/>
    </source>
</evidence>
<keyword evidence="4" id="KW-0496">Mitochondrion</keyword>
<dbReference type="InterPro" id="IPR011419">
    <property type="entry name" value="ATP12_ATP_synth-F1-assembly"/>
</dbReference>
<reference evidence="6" key="1">
    <citation type="submission" date="2021-12" db="EMBL/GenBank/DDBJ databases">
        <authorList>
            <person name="King R."/>
        </authorList>
    </citation>
    <scope>NUCLEOTIDE SEQUENCE</scope>
</reference>
<dbReference type="InterPro" id="IPR042272">
    <property type="entry name" value="ATP12_ATP_synth-F1-assembly_N"/>
</dbReference>